<keyword evidence="8" id="KW-0807">Transducer</keyword>
<keyword evidence="5" id="KW-0297">G-protein coupled receptor</keyword>
<sequence length="413" mass="47645">MATQDFNITFMNSSTQLNNTYKLRNQTVIGRRVVMAGCGNLEFNPPYHISGVVIASFIVMVNILVLALISKNKKLRRTPANFLLLSFSLNDIISGFSIIVHMIPYYYLTVNGCLKFRLVFNQSYMIASHMISYLLLLNAVGHLLLLSSERFISLYYALRYQSLVTRGRIIMACCIVWTIASLMTLVQLFWIIPYMTSKNPASSIEMFRLHSYRYTLVIIIAFFFIPAIVLITQYSWLFFLIQRLIQSAPGSRKTNRSLKERKALIIYCAMFLCFLVCTLPYMVLQLLYNIKPRSLLNFPSALLEGIFLLRFIVSIINPLLYTLYKRDFRQAATVTLLNPLRKLFRKDFDYYNRQHIYLSTRDANSSYIDNTSTFDSSTTQYNNNTLMASPCTNTDKLSPTSFSSCEKNSLLCK</sequence>
<evidence type="ECO:0000313" key="12">
    <source>
        <dbReference type="Proteomes" id="UP000594262"/>
    </source>
</evidence>
<dbReference type="OrthoDB" id="9894375at2759"/>
<evidence type="ECO:0000256" key="4">
    <source>
        <dbReference type="ARBA" id="ARBA00022989"/>
    </source>
</evidence>
<evidence type="ECO:0000256" key="5">
    <source>
        <dbReference type="ARBA" id="ARBA00023040"/>
    </source>
</evidence>
<evidence type="ECO:0000256" key="7">
    <source>
        <dbReference type="ARBA" id="ARBA00023170"/>
    </source>
</evidence>
<keyword evidence="12" id="KW-1185">Reference proteome</keyword>
<evidence type="ECO:0000259" key="10">
    <source>
        <dbReference type="PROSITE" id="PS50262"/>
    </source>
</evidence>
<dbReference type="PANTHER" id="PTHR24249">
    <property type="entry name" value="HISTAMINE RECEPTOR-RELATED G-PROTEIN COUPLED RECEPTOR"/>
    <property type="match status" value="1"/>
</dbReference>
<keyword evidence="6 9" id="KW-0472">Membrane</keyword>
<reference evidence="11" key="1">
    <citation type="submission" date="2021-01" db="UniProtKB">
        <authorList>
            <consortium name="EnsemblMetazoa"/>
        </authorList>
    </citation>
    <scope>IDENTIFICATION</scope>
</reference>
<keyword evidence="2" id="KW-1003">Cell membrane</keyword>
<feature type="transmembrane region" description="Helical" evidence="9">
    <location>
        <begin position="126"/>
        <end position="148"/>
    </location>
</feature>
<dbReference type="PANTHER" id="PTHR24249:SF372">
    <property type="entry name" value="G-PROTEIN COUPLED RECEPTORS FAMILY 1 PROFILE DOMAIN-CONTAINING PROTEIN"/>
    <property type="match status" value="1"/>
</dbReference>
<dbReference type="EnsemblMetazoa" id="CLYHEMT005381.1">
    <property type="protein sequence ID" value="CLYHEMP005381.1"/>
    <property type="gene ID" value="CLYHEMG005381"/>
</dbReference>
<evidence type="ECO:0000256" key="8">
    <source>
        <dbReference type="ARBA" id="ARBA00023224"/>
    </source>
</evidence>
<feature type="transmembrane region" description="Helical" evidence="9">
    <location>
        <begin position="212"/>
        <end position="241"/>
    </location>
</feature>
<dbReference type="Gene3D" id="1.20.1070.10">
    <property type="entry name" value="Rhodopsin 7-helix transmembrane proteins"/>
    <property type="match status" value="1"/>
</dbReference>
<feature type="transmembrane region" description="Helical" evidence="9">
    <location>
        <begin position="49"/>
        <end position="70"/>
    </location>
</feature>
<dbReference type="PROSITE" id="PS50262">
    <property type="entry name" value="G_PROTEIN_RECEP_F1_2"/>
    <property type="match status" value="1"/>
</dbReference>
<dbReference type="InterPro" id="IPR017452">
    <property type="entry name" value="GPCR_Rhodpsn_7TM"/>
</dbReference>
<accession>A0A7M5UW09</accession>
<comment type="subcellular location">
    <subcellularLocation>
        <location evidence="1">Cell membrane</location>
        <topology evidence="1">Multi-pass membrane protein</topology>
    </subcellularLocation>
</comment>
<dbReference type="InterPro" id="IPR050569">
    <property type="entry name" value="TAAR"/>
</dbReference>
<dbReference type="GeneID" id="136800407"/>
<feature type="transmembrane region" description="Helical" evidence="9">
    <location>
        <begin position="169"/>
        <end position="192"/>
    </location>
</feature>
<evidence type="ECO:0000256" key="3">
    <source>
        <dbReference type="ARBA" id="ARBA00022692"/>
    </source>
</evidence>
<keyword evidence="7" id="KW-0675">Receptor</keyword>
<protein>
    <recommendedName>
        <fullName evidence="10">G-protein coupled receptors family 1 profile domain-containing protein</fullName>
    </recommendedName>
</protein>
<dbReference type="AlphaFoldDB" id="A0A7M5UW09"/>
<evidence type="ECO:0000256" key="2">
    <source>
        <dbReference type="ARBA" id="ARBA00022475"/>
    </source>
</evidence>
<name>A0A7M5UW09_9CNID</name>
<dbReference type="RefSeq" id="XP_066913169.1">
    <property type="nucleotide sequence ID" value="XM_067057068.1"/>
</dbReference>
<dbReference type="InterPro" id="IPR000276">
    <property type="entry name" value="GPCR_Rhodpsn"/>
</dbReference>
<proteinExistence type="predicted"/>
<dbReference type="PRINTS" id="PR00237">
    <property type="entry name" value="GPCRRHODOPSN"/>
</dbReference>
<evidence type="ECO:0000313" key="11">
    <source>
        <dbReference type="EnsemblMetazoa" id="CLYHEMP005381.1"/>
    </source>
</evidence>
<dbReference type="GO" id="GO:0004930">
    <property type="term" value="F:G protein-coupled receptor activity"/>
    <property type="evidence" value="ECO:0007669"/>
    <property type="project" value="UniProtKB-KW"/>
</dbReference>
<dbReference type="GO" id="GO:0005886">
    <property type="term" value="C:plasma membrane"/>
    <property type="evidence" value="ECO:0007669"/>
    <property type="project" value="UniProtKB-SubCell"/>
</dbReference>
<keyword evidence="4 9" id="KW-1133">Transmembrane helix</keyword>
<feature type="domain" description="G-protein coupled receptors family 1 profile" evidence="10">
    <location>
        <begin position="61"/>
        <end position="321"/>
    </location>
</feature>
<feature type="transmembrane region" description="Helical" evidence="9">
    <location>
        <begin position="82"/>
        <end position="106"/>
    </location>
</feature>
<dbReference type="Proteomes" id="UP000594262">
    <property type="component" value="Unplaced"/>
</dbReference>
<evidence type="ECO:0000256" key="1">
    <source>
        <dbReference type="ARBA" id="ARBA00004651"/>
    </source>
</evidence>
<organism evidence="11 12">
    <name type="scientific">Clytia hemisphaerica</name>
    <dbReference type="NCBI Taxonomy" id="252671"/>
    <lineage>
        <taxon>Eukaryota</taxon>
        <taxon>Metazoa</taxon>
        <taxon>Cnidaria</taxon>
        <taxon>Hydrozoa</taxon>
        <taxon>Hydroidolina</taxon>
        <taxon>Leptothecata</taxon>
        <taxon>Obeliida</taxon>
        <taxon>Clytiidae</taxon>
        <taxon>Clytia</taxon>
    </lineage>
</organism>
<feature type="transmembrane region" description="Helical" evidence="9">
    <location>
        <begin position="302"/>
        <end position="324"/>
    </location>
</feature>
<evidence type="ECO:0000256" key="9">
    <source>
        <dbReference type="SAM" id="Phobius"/>
    </source>
</evidence>
<dbReference type="SUPFAM" id="SSF81321">
    <property type="entry name" value="Family A G protein-coupled receptor-like"/>
    <property type="match status" value="1"/>
</dbReference>
<evidence type="ECO:0000256" key="6">
    <source>
        <dbReference type="ARBA" id="ARBA00023136"/>
    </source>
</evidence>
<keyword evidence="3 9" id="KW-0812">Transmembrane</keyword>
<feature type="transmembrane region" description="Helical" evidence="9">
    <location>
        <begin position="262"/>
        <end position="282"/>
    </location>
</feature>
<dbReference type="Pfam" id="PF00001">
    <property type="entry name" value="7tm_1"/>
    <property type="match status" value="1"/>
</dbReference>